<dbReference type="EMBL" id="JAAYEE010000043">
    <property type="protein sequence ID" value="NLW34382.1"/>
    <property type="molecule type" value="Genomic_DNA"/>
</dbReference>
<feature type="transmembrane region" description="Helical" evidence="1">
    <location>
        <begin position="74"/>
        <end position="95"/>
    </location>
</feature>
<feature type="transmembrane region" description="Helical" evidence="1">
    <location>
        <begin position="46"/>
        <end position="68"/>
    </location>
</feature>
<feature type="domain" description="DUF4126" evidence="2">
    <location>
        <begin position="7"/>
        <end position="176"/>
    </location>
</feature>
<dbReference type="AlphaFoldDB" id="A0A351U5W0"/>
<protein>
    <submittedName>
        <fullName evidence="3">DUF4126 domain-containing protein</fullName>
    </submittedName>
</protein>
<evidence type="ECO:0000259" key="2">
    <source>
        <dbReference type="Pfam" id="PF13548"/>
    </source>
</evidence>
<reference evidence="3" key="1">
    <citation type="journal article" date="2020" name="Biotechnol. Biofuels">
        <title>New insights from the biogas microbiome by comprehensive genome-resolved metagenomics of nearly 1600 species originating from multiple anaerobic digesters.</title>
        <authorList>
            <person name="Campanaro S."/>
            <person name="Treu L."/>
            <person name="Rodriguez-R L.M."/>
            <person name="Kovalovszki A."/>
            <person name="Ziels R.M."/>
            <person name="Maus I."/>
            <person name="Zhu X."/>
            <person name="Kougias P.G."/>
            <person name="Basile A."/>
            <person name="Luo G."/>
            <person name="Schluter A."/>
            <person name="Konstantinidis K.T."/>
            <person name="Angelidaki I."/>
        </authorList>
    </citation>
    <scope>NUCLEOTIDE SEQUENCE</scope>
    <source>
        <strain evidence="3">AS06rmzACSIP_7</strain>
    </source>
</reference>
<keyword evidence="1" id="KW-1133">Transmembrane helix</keyword>
<feature type="transmembrane region" description="Helical" evidence="1">
    <location>
        <begin position="146"/>
        <end position="179"/>
    </location>
</feature>
<proteinExistence type="predicted"/>
<dbReference type="Pfam" id="PF13548">
    <property type="entry name" value="DUF4126"/>
    <property type="match status" value="1"/>
</dbReference>
<evidence type="ECO:0000313" key="3">
    <source>
        <dbReference type="EMBL" id="NLW34382.1"/>
    </source>
</evidence>
<dbReference type="InterPro" id="IPR025196">
    <property type="entry name" value="DUF4126"/>
</dbReference>
<reference evidence="3" key="2">
    <citation type="submission" date="2020-01" db="EMBL/GenBank/DDBJ databases">
        <authorList>
            <person name="Campanaro S."/>
        </authorList>
    </citation>
    <scope>NUCLEOTIDE SEQUENCE</scope>
    <source>
        <strain evidence="3">AS06rmzACSIP_7</strain>
    </source>
</reference>
<sequence>METVLGIVTGIGLSAACGFRIFVPLLIMNLAVLYGRLHPAPGFEWIGSHYATIAFGTATGLEVLAYYIPWLDNILDAIASPVSIIAGTITAASVITDMPPSMKWMVAIIAGGGMAGIIQGATAALRGKSSLFTGGLGNPLVSTLELTGAVFIALLAIIIPLICLVLVVAFAVFVIYRAIRNHFQKMKIA</sequence>
<feature type="transmembrane region" description="Helical" evidence="1">
    <location>
        <begin position="104"/>
        <end position="126"/>
    </location>
</feature>
<evidence type="ECO:0000313" key="4">
    <source>
        <dbReference type="Proteomes" id="UP000777265"/>
    </source>
</evidence>
<keyword evidence="1" id="KW-0472">Membrane</keyword>
<organism evidence="3 4">
    <name type="scientific">Syntrophorhabdus aromaticivorans</name>
    <dbReference type="NCBI Taxonomy" id="328301"/>
    <lineage>
        <taxon>Bacteria</taxon>
        <taxon>Pseudomonadati</taxon>
        <taxon>Thermodesulfobacteriota</taxon>
        <taxon>Syntrophorhabdia</taxon>
        <taxon>Syntrophorhabdales</taxon>
        <taxon>Syntrophorhabdaceae</taxon>
        <taxon>Syntrophorhabdus</taxon>
    </lineage>
</organism>
<keyword evidence="1" id="KW-0812">Transmembrane</keyword>
<comment type="caution">
    <text evidence="3">The sequence shown here is derived from an EMBL/GenBank/DDBJ whole genome shotgun (WGS) entry which is preliminary data.</text>
</comment>
<feature type="transmembrane region" description="Helical" evidence="1">
    <location>
        <begin position="6"/>
        <end position="34"/>
    </location>
</feature>
<name>A0A351U5W0_9BACT</name>
<dbReference type="Proteomes" id="UP000777265">
    <property type="component" value="Unassembled WGS sequence"/>
</dbReference>
<evidence type="ECO:0000256" key="1">
    <source>
        <dbReference type="SAM" id="Phobius"/>
    </source>
</evidence>
<accession>A0A351U5W0</accession>
<gene>
    <name evidence="3" type="ORF">GXY80_02715</name>
</gene>